<dbReference type="Proteomes" id="UP001557470">
    <property type="component" value="Unassembled WGS sequence"/>
</dbReference>
<sequence>MNDKRNPRHPCGPVTDIKHFCVVEQSQQGLESSYSSMTQEDLDETQQGGRNKRNSFGSWLNKRTDELAGQTCR</sequence>
<organism evidence="2 3">
    <name type="scientific">Umbra pygmaea</name>
    <name type="common">Eastern mudminnow</name>
    <dbReference type="NCBI Taxonomy" id="75934"/>
    <lineage>
        <taxon>Eukaryota</taxon>
        <taxon>Metazoa</taxon>
        <taxon>Chordata</taxon>
        <taxon>Craniata</taxon>
        <taxon>Vertebrata</taxon>
        <taxon>Euteleostomi</taxon>
        <taxon>Actinopterygii</taxon>
        <taxon>Neopterygii</taxon>
        <taxon>Teleostei</taxon>
        <taxon>Protacanthopterygii</taxon>
        <taxon>Esociformes</taxon>
        <taxon>Umbridae</taxon>
        <taxon>Umbra</taxon>
    </lineage>
</organism>
<dbReference type="AlphaFoldDB" id="A0ABD0XI44"/>
<protein>
    <submittedName>
        <fullName evidence="2">Uncharacterized protein</fullName>
    </submittedName>
</protein>
<reference evidence="2 3" key="1">
    <citation type="submission" date="2024-06" db="EMBL/GenBank/DDBJ databases">
        <authorList>
            <person name="Pan Q."/>
            <person name="Wen M."/>
            <person name="Jouanno E."/>
            <person name="Zahm M."/>
            <person name="Klopp C."/>
            <person name="Cabau C."/>
            <person name="Louis A."/>
            <person name="Berthelot C."/>
            <person name="Parey E."/>
            <person name="Roest Crollius H."/>
            <person name="Montfort J."/>
            <person name="Robinson-Rechavi M."/>
            <person name="Bouchez O."/>
            <person name="Lampietro C."/>
            <person name="Lopez Roques C."/>
            <person name="Donnadieu C."/>
            <person name="Postlethwait J."/>
            <person name="Bobe J."/>
            <person name="Verreycken H."/>
            <person name="Guiguen Y."/>
        </authorList>
    </citation>
    <scope>NUCLEOTIDE SEQUENCE [LARGE SCALE GENOMIC DNA]</scope>
    <source>
        <strain evidence="2">Up_M1</strain>
        <tissue evidence="2">Testis</tissue>
    </source>
</reference>
<accession>A0ABD0XI44</accession>
<comment type="caution">
    <text evidence="2">The sequence shown here is derived from an EMBL/GenBank/DDBJ whole genome shotgun (WGS) entry which is preliminary data.</text>
</comment>
<name>A0ABD0XI44_UMBPY</name>
<dbReference type="EMBL" id="JAGEUA010000001">
    <property type="protein sequence ID" value="KAL1021109.1"/>
    <property type="molecule type" value="Genomic_DNA"/>
</dbReference>
<gene>
    <name evidence="2" type="ORF">UPYG_G00008930</name>
</gene>
<keyword evidence="3" id="KW-1185">Reference proteome</keyword>
<feature type="region of interest" description="Disordered" evidence="1">
    <location>
        <begin position="28"/>
        <end position="73"/>
    </location>
</feature>
<feature type="compositionally biased region" description="Polar residues" evidence="1">
    <location>
        <begin position="28"/>
        <end position="58"/>
    </location>
</feature>
<evidence type="ECO:0000313" key="3">
    <source>
        <dbReference type="Proteomes" id="UP001557470"/>
    </source>
</evidence>
<evidence type="ECO:0000313" key="2">
    <source>
        <dbReference type="EMBL" id="KAL1021109.1"/>
    </source>
</evidence>
<proteinExistence type="predicted"/>
<evidence type="ECO:0000256" key="1">
    <source>
        <dbReference type="SAM" id="MobiDB-lite"/>
    </source>
</evidence>